<feature type="region of interest" description="Disordered" evidence="6">
    <location>
        <begin position="19"/>
        <end position="117"/>
    </location>
</feature>
<feature type="coiled-coil region" evidence="5">
    <location>
        <begin position="488"/>
        <end position="567"/>
    </location>
</feature>
<reference evidence="8" key="2">
    <citation type="submission" date="2020-01" db="EMBL/GenBank/DDBJ databases">
        <authorList>
            <person name="Perkins V."/>
            <person name="Lessard M.-H."/>
            <person name="Dugat-Bony E."/>
            <person name="Frenette M."/>
            <person name="Labrie S."/>
        </authorList>
    </citation>
    <scope>NUCLEOTIDE SEQUENCE</scope>
    <source>
        <strain evidence="8">LMA-70</strain>
    </source>
</reference>
<keyword evidence="5" id="KW-0175">Coiled coil</keyword>
<dbReference type="PROSITE" id="PS01162">
    <property type="entry name" value="QOR_ZETA_CRYSTAL"/>
    <property type="match status" value="1"/>
</dbReference>
<dbReference type="GO" id="GO:0005829">
    <property type="term" value="C:cytosol"/>
    <property type="evidence" value="ECO:0007669"/>
    <property type="project" value="TreeGrafter"/>
</dbReference>
<dbReference type="PROSITE" id="PS50086">
    <property type="entry name" value="TBC_RABGAP"/>
    <property type="match status" value="1"/>
</dbReference>
<dbReference type="GO" id="GO:0035925">
    <property type="term" value="F:mRNA 3'-UTR AU-rich region binding"/>
    <property type="evidence" value="ECO:0007669"/>
    <property type="project" value="TreeGrafter"/>
</dbReference>
<dbReference type="Gene3D" id="3.40.50.720">
    <property type="entry name" value="NAD(P)-binding Rossmann-like Domain"/>
    <property type="match status" value="1"/>
</dbReference>
<name>A0A9P5G5J6_GEOCN</name>
<dbReference type="InterPro" id="IPR013149">
    <property type="entry name" value="ADH-like_C"/>
</dbReference>
<evidence type="ECO:0000256" key="4">
    <source>
        <dbReference type="ARBA" id="ARBA00070796"/>
    </source>
</evidence>
<organism evidence="8 9">
    <name type="scientific">Geotrichum candidum</name>
    <name type="common">Oospora lactis</name>
    <name type="synonym">Dipodascus geotrichum</name>
    <dbReference type="NCBI Taxonomy" id="1173061"/>
    <lineage>
        <taxon>Eukaryota</taxon>
        <taxon>Fungi</taxon>
        <taxon>Dikarya</taxon>
        <taxon>Ascomycota</taxon>
        <taxon>Saccharomycotina</taxon>
        <taxon>Dipodascomycetes</taxon>
        <taxon>Dipodascales</taxon>
        <taxon>Dipodascaceae</taxon>
        <taxon>Geotrichum</taxon>
    </lineage>
</organism>
<dbReference type="EMBL" id="QQZK01000048">
    <property type="protein sequence ID" value="KAF5100374.1"/>
    <property type="molecule type" value="Genomic_DNA"/>
</dbReference>
<feature type="compositionally biased region" description="Low complexity" evidence="6">
    <location>
        <begin position="32"/>
        <end position="44"/>
    </location>
</feature>
<reference evidence="8" key="1">
    <citation type="journal article" date="2020" name="Front. Microbiol.">
        <title>Phenotypic and Genetic Characterization of the Cheese Ripening Yeast Geotrichum candidum.</title>
        <authorList>
            <person name="Perkins V."/>
            <person name="Vignola S."/>
            <person name="Lessard M.H."/>
            <person name="Plante P.L."/>
            <person name="Corbeil J."/>
            <person name="Dugat-Bony E."/>
            <person name="Frenette M."/>
            <person name="Labrie S."/>
        </authorList>
    </citation>
    <scope>NUCLEOTIDE SEQUENCE</scope>
    <source>
        <strain evidence="8">LMA-70</strain>
    </source>
</reference>
<keyword evidence="1" id="KW-0521">NADP</keyword>
<dbReference type="CDD" id="cd05286">
    <property type="entry name" value="QOR2"/>
    <property type="match status" value="1"/>
</dbReference>
<dbReference type="InterPro" id="IPR035969">
    <property type="entry name" value="Rab-GAP_TBC_sf"/>
</dbReference>
<dbReference type="InterPro" id="IPR002364">
    <property type="entry name" value="Quin_OxRdtase/zeta-crystal_CS"/>
</dbReference>
<protein>
    <recommendedName>
        <fullName evidence="4">Probable quinone oxidoreductase</fullName>
    </recommendedName>
    <alternativeName>
        <fullName evidence="3">NADPH:quinone reductase</fullName>
    </alternativeName>
</protein>
<comment type="caution">
    <text evidence="8">The sequence shown here is derived from an EMBL/GenBank/DDBJ whole genome shotgun (WGS) entry which is preliminary data.</text>
</comment>
<dbReference type="AlphaFoldDB" id="A0A9P5G5J6"/>
<evidence type="ECO:0000256" key="6">
    <source>
        <dbReference type="SAM" id="MobiDB-lite"/>
    </source>
</evidence>
<evidence type="ECO:0000256" key="5">
    <source>
        <dbReference type="SAM" id="Coils"/>
    </source>
</evidence>
<dbReference type="Gene3D" id="1.10.8.270">
    <property type="entry name" value="putative rabgap domain of human tbc1 domain family member 14 like domains"/>
    <property type="match status" value="1"/>
</dbReference>
<dbReference type="InterPro" id="IPR013154">
    <property type="entry name" value="ADH-like_N"/>
</dbReference>
<evidence type="ECO:0000313" key="9">
    <source>
        <dbReference type="Proteomes" id="UP000750522"/>
    </source>
</evidence>
<feature type="compositionally biased region" description="Polar residues" evidence="6">
    <location>
        <begin position="22"/>
        <end position="31"/>
    </location>
</feature>
<proteinExistence type="predicted"/>
<dbReference type="SMART" id="SM00829">
    <property type="entry name" value="PKS_ER"/>
    <property type="match status" value="1"/>
</dbReference>
<dbReference type="SUPFAM" id="SSF51735">
    <property type="entry name" value="NAD(P)-binding Rossmann-fold domains"/>
    <property type="match status" value="1"/>
</dbReference>
<evidence type="ECO:0000256" key="3">
    <source>
        <dbReference type="ARBA" id="ARBA00043088"/>
    </source>
</evidence>
<dbReference type="PANTHER" id="PTHR48106">
    <property type="entry name" value="QUINONE OXIDOREDUCTASE PIG3-RELATED"/>
    <property type="match status" value="1"/>
</dbReference>
<dbReference type="GO" id="GO:0003960">
    <property type="term" value="F:quinone reductase (NADPH) activity"/>
    <property type="evidence" value="ECO:0007669"/>
    <property type="project" value="InterPro"/>
</dbReference>
<dbReference type="SMART" id="SM00164">
    <property type="entry name" value="TBC"/>
    <property type="match status" value="1"/>
</dbReference>
<feature type="domain" description="Rab-GAP TBC" evidence="7">
    <location>
        <begin position="233"/>
        <end position="414"/>
    </location>
</feature>
<accession>A0A9P5G5J6</accession>
<sequence length="914" mass="101102">MAFSPKHIPENELEKRLDNFTLEPSDTHAQISSPSRPSSSESKPVVIEASDNIAPPPRPIDPVSANFLSPPMPSGPVSAQLLPANVADEQDRADGGPPLPPRKRHPPASLRRDRSHTLSSMLSVASSAFFNPKRASFSSTANYDLLLSRIDDGAVSTSRSSISSSNNDASLLNSKLLLKSHFDSIRNSMELSNVTSEDESGDIDWELWSQIVDDYKVFAKHNVIDLSLAIASGIPEEIRGIIWQIVSASKSQSLEGLYSSIITETAPAEAEIQADIEKLAVSDPQIINKKLFGVLKGYSLFDPEVGYTEDLARIAVPLVENVSEVEAFCLLVKLLKDYKLREFLTQGKPGLQVRLYQFDRILEDTLPDVHIHLSKQGIRSSMYASSWFVTLFSRTFVDEPAVLERIYDVIMTEGIEALLRFAVGIVRRNATNILTLEFEDLLHFLKQELLEIYYAEDEESGDRVFRINDFIADGYEVKILPVTLQKYNNEYRELHALERERIEEVENLRGTKQALQSKIDKLEKTVQTLANEHAMVSKDLFDEHQKTKKLYELNQELNETKNVLELEVHEKLAGLGDTGNPAKELEDLRVQNSVLKAEQTAREKQLTDLESELITSKNNLEDVLIKVKYAGVNFIDTYFRSGLYPSPLPLTLGREGSGEIAQVGADVTQFKVGDRVGFIGQHAYAEYVAIEADIVIPLPDSVDLKTAAASLIQVLTAISLVKEAYPIKKGDTVLIHAAAGGTGALVVQLAKLRGATVIGTTSTPEKAKLVKSLGADYVINYKEEDVAEKVLEYTNGHGADGVYDGVGKDTFQTSLKAVARKGTLVSFGNASGGVPPVKLFDLTPKNVKLIRPGLFGYLTTAAERKEYTDELFDLLKNDSLVLKIYKIYDFEHGNDAITELESGKTTGKLLVQIY</sequence>
<evidence type="ECO:0000256" key="1">
    <source>
        <dbReference type="ARBA" id="ARBA00022857"/>
    </source>
</evidence>
<dbReference type="InterPro" id="IPR047618">
    <property type="entry name" value="QOR-like"/>
</dbReference>
<evidence type="ECO:0000256" key="2">
    <source>
        <dbReference type="ARBA" id="ARBA00023002"/>
    </source>
</evidence>
<evidence type="ECO:0000313" key="8">
    <source>
        <dbReference type="EMBL" id="KAF5100374.1"/>
    </source>
</evidence>
<dbReference type="Gene3D" id="1.10.10.750">
    <property type="entry name" value="Ypt/Rab-GAP domain of gyp1p, domain 1"/>
    <property type="match status" value="1"/>
</dbReference>
<dbReference type="Pfam" id="PF00107">
    <property type="entry name" value="ADH_zinc_N"/>
    <property type="match status" value="1"/>
</dbReference>
<dbReference type="Pfam" id="PF23436">
    <property type="entry name" value="RabGap-TBC_2"/>
    <property type="match status" value="1"/>
</dbReference>
<dbReference type="SUPFAM" id="SSF50129">
    <property type="entry name" value="GroES-like"/>
    <property type="match status" value="1"/>
</dbReference>
<dbReference type="InterPro" id="IPR020843">
    <property type="entry name" value="ER"/>
</dbReference>
<dbReference type="Gene3D" id="3.90.180.10">
    <property type="entry name" value="Medium-chain alcohol dehydrogenases, catalytic domain"/>
    <property type="match status" value="1"/>
</dbReference>
<dbReference type="InterPro" id="IPR000195">
    <property type="entry name" value="Rab-GAP-TBC_dom"/>
</dbReference>
<dbReference type="Gene3D" id="1.10.472.80">
    <property type="entry name" value="Ypt/Rab-GAP domain of gyp1p, domain 3"/>
    <property type="match status" value="1"/>
</dbReference>
<dbReference type="Pfam" id="PF08240">
    <property type="entry name" value="ADH_N"/>
    <property type="match status" value="1"/>
</dbReference>
<dbReference type="GO" id="GO:0008270">
    <property type="term" value="F:zinc ion binding"/>
    <property type="evidence" value="ECO:0007669"/>
    <property type="project" value="InterPro"/>
</dbReference>
<dbReference type="InterPro" id="IPR011032">
    <property type="entry name" value="GroES-like_sf"/>
</dbReference>
<keyword evidence="2" id="KW-0560">Oxidoreductase</keyword>
<dbReference type="PANTHER" id="PTHR48106:SF13">
    <property type="entry name" value="QUINONE OXIDOREDUCTASE-RELATED"/>
    <property type="match status" value="1"/>
</dbReference>
<dbReference type="InterPro" id="IPR036291">
    <property type="entry name" value="NAD(P)-bd_dom_sf"/>
</dbReference>
<dbReference type="FunFam" id="3.40.50.720:FF:000053">
    <property type="entry name" value="Quinone oxidoreductase 1"/>
    <property type="match status" value="1"/>
</dbReference>
<dbReference type="SUPFAM" id="SSF47923">
    <property type="entry name" value="Ypt/Rab-GAP domain of gyp1p"/>
    <property type="match status" value="2"/>
</dbReference>
<dbReference type="GO" id="GO:0070402">
    <property type="term" value="F:NADPH binding"/>
    <property type="evidence" value="ECO:0007669"/>
    <property type="project" value="TreeGrafter"/>
</dbReference>
<gene>
    <name evidence="8" type="ORF">DV451_002601</name>
</gene>
<evidence type="ECO:0000259" key="7">
    <source>
        <dbReference type="PROSITE" id="PS50086"/>
    </source>
</evidence>
<dbReference type="Proteomes" id="UP000750522">
    <property type="component" value="Unassembled WGS sequence"/>
</dbReference>